<dbReference type="Proteomes" id="UP000801492">
    <property type="component" value="Unassembled WGS sequence"/>
</dbReference>
<accession>A0A8K0CCN8</accession>
<keyword evidence="3" id="KW-1185">Reference proteome</keyword>
<evidence type="ECO:0000313" key="2">
    <source>
        <dbReference type="EMBL" id="KAF2881797.1"/>
    </source>
</evidence>
<dbReference type="AlphaFoldDB" id="A0A8K0CCN8"/>
<dbReference type="OrthoDB" id="6762401at2759"/>
<organism evidence="2 3">
    <name type="scientific">Ignelater luminosus</name>
    <name type="common">Cucubano</name>
    <name type="synonym">Pyrophorus luminosus</name>
    <dbReference type="NCBI Taxonomy" id="2038154"/>
    <lineage>
        <taxon>Eukaryota</taxon>
        <taxon>Metazoa</taxon>
        <taxon>Ecdysozoa</taxon>
        <taxon>Arthropoda</taxon>
        <taxon>Hexapoda</taxon>
        <taxon>Insecta</taxon>
        <taxon>Pterygota</taxon>
        <taxon>Neoptera</taxon>
        <taxon>Endopterygota</taxon>
        <taxon>Coleoptera</taxon>
        <taxon>Polyphaga</taxon>
        <taxon>Elateriformia</taxon>
        <taxon>Elateroidea</taxon>
        <taxon>Elateridae</taxon>
        <taxon>Agrypninae</taxon>
        <taxon>Pyrophorini</taxon>
        <taxon>Ignelater</taxon>
    </lineage>
</organism>
<name>A0A8K0CCN8_IGNLU</name>
<sequence length="173" mass="20298">MAEKVVNISKQILRKSIKDGTDYRERLMEYNSTPLVNLNASLVQTLQSRRIRTTLPSAFKKLKPKIQKHVYQSLCEQKKIQNNHSDKVTRRSPLQYKKGDEVVTRSFQIWCTAVIVSKSSRSYWVRKYSNNKVFRRNISQIKPSRAKPNHNDLTIQPELMPETLYESDQKTQS</sequence>
<proteinExistence type="predicted"/>
<feature type="region of interest" description="Disordered" evidence="1">
    <location>
        <begin position="143"/>
        <end position="173"/>
    </location>
</feature>
<evidence type="ECO:0000313" key="3">
    <source>
        <dbReference type="Proteomes" id="UP000801492"/>
    </source>
</evidence>
<comment type="caution">
    <text evidence="2">The sequence shown here is derived from an EMBL/GenBank/DDBJ whole genome shotgun (WGS) entry which is preliminary data.</text>
</comment>
<dbReference type="EMBL" id="VTPC01090697">
    <property type="protein sequence ID" value="KAF2881797.1"/>
    <property type="molecule type" value="Genomic_DNA"/>
</dbReference>
<reference evidence="2" key="1">
    <citation type="submission" date="2019-08" db="EMBL/GenBank/DDBJ databases">
        <title>The genome of the North American firefly Photinus pyralis.</title>
        <authorList>
            <consortium name="Photinus pyralis genome working group"/>
            <person name="Fallon T.R."/>
            <person name="Sander Lower S.E."/>
            <person name="Weng J.-K."/>
        </authorList>
    </citation>
    <scope>NUCLEOTIDE SEQUENCE</scope>
    <source>
        <strain evidence="2">TRF0915ILg1</strain>
        <tissue evidence="2">Whole body</tissue>
    </source>
</reference>
<protein>
    <submittedName>
        <fullName evidence="2">Uncharacterized protein</fullName>
    </submittedName>
</protein>
<gene>
    <name evidence="2" type="ORF">ILUMI_24353</name>
</gene>
<evidence type="ECO:0000256" key="1">
    <source>
        <dbReference type="SAM" id="MobiDB-lite"/>
    </source>
</evidence>